<protein>
    <submittedName>
        <fullName evidence="1">Uncharacterized protein</fullName>
    </submittedName>
</protein>
<accession>A0A8D8SD98</accession>
<name>A0A8D8SD98_9HEMI</name>
<reference evidence="1" key="1">
    <citation type="submission" date="2021-05" db="EMBL/GenBank/DDBJ databases">
        <authorList>
            <person name="Alioto T."/>
            <person name="Alioto T."/>
            <person name="Gomez Garrido J."/>
        </authorList>
    </citation>
    <scope>NUCLEOTIDE SEQUENCE</scope>
</reference>
<proteinExistence type="predicted"/>
<sequence>MFFIILATVFQFSCSWIIDGTFFVKKMYLLRTSATPGHNRLGNLLRYPSNSGRNWFEVYSVHPPPAPPTSGQIMWIHTRLPESLSRTAPCERDPVTLPTYPRVPTTKTILPCPLVSDILADITLALVPRNRRSITSGYYAHAE</sequence>
<organism evidence="1">
    <name type="scientific">Cacopsylla melanoneura</name>
    <dbReference type="NCBI Taxonomy" id="428564"/>
    <lineage>
        <taxon>Eukaryota</taxon>
        <taxon>Metazoa</taxon>
        <taxon>Ecdysozoa</taxon>
        <taxon>Arthropoda</taxon>
        <taxon>Hexapoda</taxon>
        <taxon>Insecta</taxon>
        <taxon>Pterygota</taxon>
        <taxon>Neoptera</taxon>
        <taxon>Paraneoptera</taxon>
        <taxon>Hemiptera</taxon>
        <taxon>Sternorrhyncha</taxon>
        <taxon>Psylloidea</taxon>
        <taxon>Psyllidae</taxon>
        <taxon>Psyllinae</taxon>
        <taxon>Cacopsylla</taxon>
    </lineage>
</organism>
<evidence type="ECO:0000313" key="1">
    <source>
        <dbReference type="EMBL" id="CAG6664856.1"/>
    </source>
</evidence>
<dbReference type="EMBL" id="HBUF01208691">
    <property type="protein sequence ID" value="CAG6664856.1"/>
    <property type="molecule type" value="Transcribed_RNA"/>
</dbReference>
<dbReference type="AlphaFoldDB" id="A0A8D8SD98"/>